<feature type="domain" description="Agenet" evidence="4">
    <location>
        <begin position="156"/>
        <end position="228"/>
    </location>
</feature>
<dbReference type="Pfam" id="PF05266">
    <property type="entry name" value="DUF724"/>
    <property type="match status" value="1"/>
</dbReference>
<dbReference type="RefSeq" id="XP_013583454.1">
    <property type="nucleotide sequence ID" value="XM_013728000.1"/>
</dbReference>
<keyword evidence="2" id="KW-0341">Growth regulation</keyword>
<dbReference type="Proteomes" id="UP000032141">
    <property type="component" value="Chromosome C5"/>
</dbReference>
<dbReference type="eggNOG" id="ENOG502QTQX">
    <property type="taxonomic scope" value="Eukaryota"/>
</dbReference>
<dbReference type="GeneID" id="106292411"/>
<feature type="domain" description="Agenet" evidence="4">
    <location>
        <begin position="230"/>
        <end position="286"/>
    </location>
</feature>
<dbReference type="CDD" id="cd20405">
    <property type="entry name" value="Tudor_Agenet_AtDUF_rpt1_3"/>
    <property type="match status" value="2"/>
</dbReference>
<dbReference type="STRING" id="109376.A0A0D3CMC3"/>
<keyword evidence="6" id="KW-1185">Reference proteome</keyword>
<protein>
    <recommendedName>
        <fullName evidence="4">Agenet domain-containing protein</fullName>
    </recommendedName>
</protein>
<dbReference type="AlphaFoldDB" id="A0A0D3CMC3"/>
<dbReference type="KEGG" id="boe:106292411"/>
<dbReference type="HOGENOM" id="CLU_007138_1_0_1"/>
<reference evidence="5" key="2">
    <citation type="submission" date="2015-03" db="UniProtKB">
        <authorList>
            <consortium name="EnsemblPlants"/>
        </authorList>
    </citation>
    <scope>IDENTIFICATION</scope>
</reference>
<feature type="compositionally biased region" description="Polar residues" evidence="3">
    <location>
        <begin position="405"/>
        <end position="433"/>
    </location>
</feature>
<feature type="compositionally biased region" description="Basic and acidic residues" evidence="3">
    <location>
        <begin position="383"/>
        <end position="396"/>
    </location>
</feature>
<dbReference type="InterPro" id="IPR008395">
    <property type="entry name" value="Agenet-like_dom"/>
</dbReference>
<feature type="domain" description="Agenet" evidence="4">
    <location>
        <begin position="84"/>
        <end position="141"/>
    </location>
</feature>
<reference evidence="5 6" key="1">
    <citation type="journal article" date="2014" name="Genome Biol.">
        <title>Transcriptome and methylome profiling reveals relics of genome dominance in the mesopolyploid Brassica oleracea.</title>
        <authorList>
            <person name="Parkin I.A."/>
            <person name="Koh C."/>
            <person name="Tang H."/>
            <person name="Robinson S.J."/>
            <person name="Kagale S."/>
            <person name="Clarke W.E."/>
            <person name="Town C.D."/>
            <person name="Nixon J."/>
            <person name="Krishnakumar V."/>
            <person name="Bidwell S.L."/>
            <person name="Denoeud F."/>
            <person name="Belcram H."/>
            <person name="Links M.G."/>
            <person name="Just J."/>
            <person name="Clarke C."/>
            <person name="Bender T."/>
            <person name="Huebert T."/>
            <person name="Mason A.S."/>
            <person name="Pires J.C."/>
            <person name="Barker G."/>
            <person name="Moore J."/>
            <person name="Walley P.G."/>
            <person name="Manoli S."/>
            <person name="Batley J."/>
            <person name="Edwards D."/>
            <person name="Nelson M.N."/>
            <person name="Wang X."/>
            <person name="Paterson A.H."/>
            <person name="King G."/>
            <person name="Bancroft I."/>
            <person name="Chalhoub B."/>
            <person name="Sharpe A.G."/>
        </authorList>
    </citation>
    <scope>NUCLEOTIDE SEQUENCE</scope>
    <source>
        <strain evidence="5 6">cv. TO1000</strain>
    </source>
</reference>
<dbReference type="InterPro" id="IPR007930">
    <property type="entry name" value="DUF724"/>
</dbReference>
<dbReference type="Pfam" id="PF05641">
    <property type="entry name" value="Agenet"/>
    <property type="match status" value="1"/>
</dbReference>
<evidence type="ECO:0000256" key="1">
    <source>
        <dbReference type="ARBA" id="ARBA00022448"/>
    </source>
</evidence>
<dbReference type="InterPro" id="IPR014002">
    <property type="entry name" value="Agenet_dom_plant"/>
</dbReference>
<dbReference type="PANTHER" id="PTHR31917">
    <property type="entry name" value="AGENET DOMAIN-CONTAINING PROTEIN-RELATED"/>
    <property type="match status" value="1"/>
</dbReference>
<organism evidence="5 6">
    <name type="scientific">Brassica oleracea var. oleracea</name>
    <dbReference type="NCBI Taxonomy" id="109376"/>
    <lineage>
        <taxon>Eukaryota</taxon>
        <taxon>Viridiplantae</taxon>
        <taxon>Streptophyta</taxon>
        <taxon>Embryophyta</taxon>
        <taxon>Tracheophyta</taxon>
        <taxon>Spermatophyta</taxon>
        <taxon>Magnoliopsida</taxon>
        <taxon>eudicotyledons</taxon>
        <taxon>Gunneridae</taxon>
        <taxon>Pentapetalae</taxon>
        <taxon>rosids</taxon>
        <taxon>malvids</taxon>
        <taxon>Brassicales</taxon>
        <taxon>Brassicaceae</taxon>
        <taxon>Brassiceae</taxon>
        <taxon>Brassica</taxon>
    </lineage>
</organism>
<feature type="domain" description="Agenet" evidence="4">
    <location>
        <begin position="7"/>
        <end position="80"/>
    </location>
</feature>
<evidence type="ECO:0000313" key="5">
    <source>
        <dbReference type="EnsemblPlants" id="Bo5g143560.1"/>
    </source>
</evidence>
<name>A0A0D3CMC3_BRAOL</name>
<dbReference type="OrthoDB" id="687110at2759"/>
<accession>A0A0D3CMC3</accession>
<dbReference type="Gramene" id="Bo5g143560.1">
    <property type="protein sequence ID" value="Bo5g143560.1"/>
    <property type="gene ID" value="Bo5g143560"/>
</dbReference>
<sequence length="593" mass="66866">MSSSCNNTMLKDCEVEVCSKEEGYVGVWFRAVLEENPTKSGRKKKLRVRYKTLLSDDGDDSPLTELVELRFIRPIPPEDMQNGVVLEEGTAVDADHRDGLWTGFILKKKEEGEKFLVYFDSPPDIMEFERNLLRPHLDWVDSKWVTPVKKELDNSVLFCSGATVEVCSVKDKAWYPSLLVTDIEEEDGEKKFIVKDFNKRLSSYIDGESTPTTAVDACRVRPALPPSSFGQFQVMERVEVLRGSGWCQGLVQKILSEERYWVSLEVSKEEYVFKHSEVRPLMVWENGRWRNKSKTPSNILNKNPVHSCSGPQPFTRVEETVAATVELRKKKKADVVISDKTHEVTTPIATPLKQTKAKTVGNTSPMKAPELVMNLNDFGNDSTPHKTHEDENSEAKSRKRKREQVQQLSNLNEEADGNTNTSTAEISDTTSKSMCHGSEVVDQPQPLSVWIGNSSTELSPDQSLNLVKNSAAACTEETPAKDTTLMDLPFTKKSPYWKICESSDDFKSVPQRPHFRPLVESMEDLDHREWFASGMTMAFYDLLKVVKGLKLDDSITTLNDLSVSFAKLEKHGFEVEAPQAVISKVLSLKDVLA</sequence>
<evidence type="ECO:0000256" key="3">
    <source>
        <dbReference type="SAM" id="MobiDB-lite"/>
    </source>
</evidence>
<proteinExistence type="predicted"/>
<dbReference type="SMART" id="SM00743">
    <property type="entry name" value="Agenet"/>
    <property type="match status" value="4"/>
</dbReference>
<dbReference type="OMA" id="EERYWVS"/>
<feature type="region of interest" description="Disordered" evidence="3">
    <location>
        <begin position="374"/>
        <end position="440"/>
    </location>
</feature>
<dbReference type="CDD" id="cd20406">
    <property type="entry name" value="Tudor_Agenet_AtDUF_rpt2_4"/>
    <property type="match status" value="2"/>
</dbReference>
<evidence type="ECO:0000259" key="4">
    <source>
        <dbReference type="SMART" id="SM00743"/>
    </source>
</evidence>
<dbReference type="PANTHER" id="PTHR31917:SF153">
    <property type="entry name" value="DUF724 DOMAIN-CONTAINING PROTEIN 3-RELATED"/>
    <property type="match status" value="1"/>
</dbReference>
<keyword evidence="1" id="KW-0813">Transport</keyword>
<evidence type="ECO:0000313" key="6">
    <source>
        <dbReference type="Proteomes" id="UP000032141"/>
    </source>
</evidence>
<evidence type="ECO:0000256" key="2">
    <source>
        <dbReference type="ARBA" id="ARBA00022604"/>
    </source>
</evidence>
<dbReference type="EnsemblPlants" id="Bo5g143560.1">
    <property type="protein sequence ID" value="Bo5g143560.1"/>
    <property type="gene ID" value="Bo5g143560"/>
</dbReference>